<evidence type="ECO:0000256" key="3">
    <source>
        <dbReference type="SAM" id="Phobius"/>
    </source>
</evidence>
<keyword evidence="3" id="KW-0472">Membrane</keyword>
<evidence type="ECO:0000313" key="6">
    <source>
        <dbReference type="EnsemblMetazoa" id="Aqu2.1.14877_001"/>
    </source>
</evidence>
<dbReference type="InParanoid" id="A0A1X7TJA0"/>
<dbReference type="SMART" id="SM00261">
    <property type="entry name" value="FU"/>
    <property type="match status" value="2"/>
</dbReference>
<feature type="transmembrane region" description="Helical" evidence="3">
    <location>
        <begin position="357"/>
        <end position="379"/>
    </location>
</feature>
<feature type="chain" id="PRO_5010871298" description="EGF-like domain-containing protein" evidence="4">
    <location>
        <begin position="23"/>
        <end position="422"/>
    </location>
</feature>
<sequence>MPITYSLLLHLLLLMCTTSATSHGEGESGNNGCTVSDTSYLISAINSTEGYNLTRAIINCLEYSDNRSTLSFGSISYETMAGTNGRYTVQCNSGLLLLSVSDFWFSEESSSCYECVDAEDSCVSGTDCPQYCDHCLSASECLHCTYAKYKGLCLPNTSCPNNGIPNPMNGNECECTQEFSGDNCSVCALTECRIGYTLNNLTNSCQCVESCPSGSTESCQSGCKFLVDPNSTVPQSVIGSPDDVGEGGGHHKRATGRGNDSHGTSDTDTDKTFCVQRCLNDWEPDSNGVCYACGISYCLECNANNDCTKCRSGTLLKTARPQNHCVGFYALIRELNEALLEEEHHEEEILKQQQLELIVALPIFCFFLIASIIVATILAHKRYPHVEEEKRYKDPTKIIVINKNTLETESGKLQSQSTVRQR</sequence>
<keyword evidence="3" id="KW-0812">Transmembrane</keyword>
<dbReference type="EnsemblMetazoa" id="Aqu2.1.14877_001">
    <property type="protein sequence ID" value="Aqu2.1.14877_001"/>
    <property type="gene ID" value="Aqu2.1.14877"/>
</dbReference>
<reference evidence="6" key="1">
    <citation type="submission" date="2017-05" db="UniProtKB">
        <authorList>
            <consortium name="EnsemblMetazoa"/>
        </authorList>
    </citation>
    <scope>IDENTIFICATION</scope>
</reference>
<dbReference type="PROSITE" id="PS50026">
    <property type="entry name" value="EGF_3"/>
    <property type="match status" value="1"/>
</dbReference>
<organism evidence="6">
    <name type="scientific">Amphimedon queenslandica</name>
    <name type="common">Sponge</name>
    <dbReference type="NCBI Taxonomy" id="400682"/>
    <lineage>
        <taxon>Eukaryota</taxon>
        <taxon>Metazoa</taxon>
        <taxon>Porifera</taxon>
        <taxon>Demospongiae</taxon>
        <taxon>Heteroscleromorpha</taxon>
        <taxon>Haplosclerida</taxon>
        <taxon>Niphatidae</taxon>
        <taxon>Amphimedon</taxon>
    </lineage>
</organism>
<evidence type="ECO:0000256" key="4">
    <source>
        <dbReference type="SAM" id="SignalP"/>
    </source>
</evidence>
<feature type="signal peptide" evidence="4">
    <location>
        <begin position="1"/>
        <end position="22"/>
    </location>
</feature>
<keyword evidence="1" id="KW-1015">Disulfide bond</keyword>
<dbReference type="AlphaFoldDB" id="A0A1X7TJA0"/>
<name>A0A1X7TJA0_AMPQE</name>
<keyword evidence="1" id="KW-0245">EGF-like domain</keyword>
<dbReference type="InterPro" id="IPR006212">
    <property type="entry name" value="Furin_repeat"/>
</dbReference>
<dbReference type="PROSITE" id="PS00022">
    <property type="entry name" value="EGF_1"/>
    <property type="match status" value="1"/>
</dbReference>
<protein>
    <recommendedName>
        <fullName evidence="5">EGF-like domain-containing protein</fullName>
    </recommendedName>
</protein>
<keyword evidence="3" id="KW-1133">Transmembrane helix</keyword>
<feature type="domain" description="EGF-like" evidence="5">
    <location>
        <begin position="149"/>
        <end position="185"/>
    </location>
</feature>
<proteinExistence type="predicted"/>
<dbReference type="Gene3D" id="2.10.220.10">
    <property type="entry name" value="Hormone Receptor, Insulin-like Growth Factor Receptor 1, Chain A, domain 2"/>
    <property type="match status" value="1"/>
</dbReference>
<dbReference type="SUPFAM" id="SSF57184">
    <property type="entry name" value="Growth factor receptor domain"/>
    <property type="match status" value="1"/>
</dbReference>
<accession>A0A1X7TJA0</accession>
<dbReference type="OrthoDB" id="300641at2759"/>
<evidence type="ECO:0000259" key="5">
    <source>
        <dbReference type="PROSITE" id="PS50026"/>
    </source>
</evidence>
<dbReference type="InterPro" id="IPR009030">
    <property type="entry name" value="Growth_fac_rcpt_cys_sf"/>
</dbReference>
<comment type="caution">
    <text evidence="1">Lacks conserved residue(s) required for the propagation of feature annotation.</text>
</comment>
<feature type="region of interest" description="Disordered" evidence="2">
    <location>
        <begin position="237"/>
        <end position="267"/>
    </location>
</feature>
<evidence type="ECO:0000256" key="2">
    <source>
        <dbReference type="SAM" id="MobiDB-lite"/>
    </source>
</evidence>
<dbReference type="InterPro" id="IPR000742">
    <property type="entry name" value="EGF"/>
</dbReference>
<evidence type="ECO:0000256" key="1">
    <source>
        <dbReference type="PROSITE-ProRule" id="PRU00076"/>
    </source>
</evidence>
<keyword evidence="4" id="KW-0732">Signal</keyword>
<feature type="disulfide bond" evidence="1">
    <location>
        <begin position="175"/>
        <end position="184"/>
    </location>
</feature>